<dbReference type="EMBL" id="JARKIE010000048">
    <property type="protein sequence ID" value="KAJ7693064.1"/>
    <property type="molecule type" value="Genomic_DNA"/>
</dbReference>
<evidence type="ECO:0000313" key="2">
    <source>
        <dbReference type="EMBL" id="KAJ7693064.1"/>
    </source>
</evidence>
<reference evidence="2" key="1">
    <citation type="submission" date="2023-03" db="EMBL/GenBank/DDBJ databases">
        <title>Massive genome expansion in bonnet fungi (Mycena s.s.) driven by repeated elements and novel gene families across ecological guilds.</title>
        <authorList>
            <consortium name="Lawrence Berkeley National Laboratory"/>
            <person name="Harder C.B."/>
            <person name="Miyauchi S."/>
            <person name="Viragh M."/>
            <person name="Kuo A."/>
            <person name="Thoen E."/>
            <person name="Andreopoulos B."/>
            <person name="Lu D."/>
            <person name="Skrede I."/>
            <person name="Drula E."/>
            <person name="Henrissat B."/>
            <person name="Morin E."/>
            <person name="Kohler A."/>
            <person name="Barry K."/>
            <person name="LaButti K."/>
            <person name="Morin E."/>
            <person name="Salamov A."/>
            <person name="Lipzen A."/>
            <person name="Mereny Z."/>
            <person name="Hegedus B."/>
            <person name="Baldrian P."/>
            <person name="Stursova M."/>
            <person name="Weitz H."/>
            <person name="Taylor A."/>
            <person name="Grigoriev I.V."/>
            <person name="Nagy L.G."/>
            <person name="Martin F."/>
            <person name="Kauserud H."/>
        </authorList>
    </citation>
    <scope>NUCLEOTIDE SEQUENCE</scope>
    <source>
        <strain evidence="2">CBHHK067</strain>
    </source>
</reference>
<name>A0AAD7DK14_MYCRO</name>
<organism evidence="2 3">
    <name type="scientific">Mycena rosella</name>
    <name type="common">Pink bonnet</name>
    <name type="synonym">Agaricus rosellus</name>
    <dbReference type="NCBI Taxonomy" id="1033263"/>
    <lineage>
        <taxon>Eukaryota</taxon>
        <taxon>Fungi</taxon>
        <taxon>Dikarya</taxon>
        <taxon>Basidiomycota</taxon>
        <taxon>Agaricomycotina</taxon>
        <taxon>Agaricomycetes</taxon>
        <taxon>Agaricomycetidae</taxon>
        <taxon>Agaricales</taxon>
        <taxon>Marasmiineae</taxon>
        <taxon>Mycenaceae</taxon>
        <taxon>Mycena</taxon>
    </lineage>
</organism>
<dbReference type="AlphaFoldDB" id="A0AAD7DK14"/>
<keyword evidence="3" id="KW-1185">Reference proteome</keyword>
<sequence length="120" mass="13694">MEKFRDSFRTDVLTTHTILDSTFRPATYIRMKPWEIRRPLLAIEVTESAEEDNVEGNTRGKVRHRTDDNDEDAPAVKRQAMARRLRPRERKAQGAKQVAAVPAGKVVASGKGWYIIEDDS</sequence>
<feature type="region of interest" description="Disordered" evidence="1">
    <location>
        <begin position="49"/>
        <end position="77"/>
    </location>
</feature>
<gene>
    <name evidence="2" type="ORF">B0H17DRAFT_1060677</name>
</gene>
<evidence type="ECO:0000256" key="1">
    <source>
        <dbReference type="SAM" id="MobiDB-lite"/>
    </source>
</evidence>
<dbReference type="Proteomes" id="UP001221757">
    <property type="component" value="Unassembled WGS sequence"/>
</dbReference>
<proteinExistence type="predicted"/>
<comment type="caution">
    <text evidence="2">The sequence shown here is derived from an EMBL/GenBank/DDBJ whole genome shotgun (WGS) entry which is preliminary data.</text>
</comment>
<protein>
    <submittedName>
        <fullName evidence="2">Uncharacterized protein</fullName>
    </submittedName>
</protein>
<evidence type="ECO:0000313" key="3">
    <source>
        <dbReference type="Proteomes" id="UP001221757"/>
    </source>
</evidence>
<accession>A0AAD7DK14</accession>